<accession>A0ABD0YBZ9</accession>
<protein>
    <recommendedName>
        <fullName evidence="4">Phosducin domain-containing protein</fullName>
    </recommendedName>
</protein>
<gene>
    <name evidence="5" type="ORF">AAG570_013365</name>
</gene>
<evidence type="ECO:0000256" key="2">
    <source>
        <dbReference type="ARBA" id="ARBA00022553"/>
    </source>
</evidence>
<dbReference type="AlphaFoldDB" id="A0ABD0YBZ9"/>
<dbReference type="Proteomes" id="UP001558652">
    <property type="component" value="Unassembled WGS sequence"/>
</dbReference>
<feature type="region of interest" description="Disordered" evidence="3">
    <location>
        <begin position="248"/>
        <end position="270"/>
    </location>
</feature>
<dbReference type="PANTHER" id="PTHR46052:SF1">
    <property type="entry name" value="PHOSDUCIN-LIKE PROTEIN"/>
    <property type="match status" value="1"/>
</dbReference>
<dbReference type="Gene3D" id="3.40.30.10">
    <property type="entry name" value="Glutaredoxin"/>
    <property type="match status" value="1"/>
</dbReference>
<evidence type="ECO:0000313" key="6">
    <source>
        <dbReference type="Proteomes" id="UP001558652"/>
    </source>
</evidence>
<evidence type="ECO:0000256" key="1">
    <source>
        <dbReference type="ARBA" id="ARBA00009686"/>
    </source>
</evidence>
<feature type="compositionally biased region" description="Acidic residues" evidence="3">
    <location>
        <begin position="261"/>
        <end position="270"/>
    </location>
</feature>
<dbReference type="Gene3D" id="1.10.168.10">
    <property type="entry name" value="Phosducin, domain 2"/>
    <property type="match status" value="1"/>
</dbReference>
<feature type="compositionally biased region" description="Acidic residues" evidence="3">
    <location>
        <begin position="25"/>
        <end position="38"/>
    </location>
</feature>
<feature type="region of interest" description="Disordered" evidence="3">
    <location>
        <begin position="15"/>
        <end position="51"/>
    </location>
</feature>
<dbReference type="InterPro" id="IPR023196">
    <property type="entry name" value="Phosducin_N_dom_sf"/>
</dbReference>
<feature type="domain" description="Phosducin" evidence="4">
    <location>
        <begin position="100"/>
        <end position="237"/>
    </location>
</feature>
<dbReference type="CDD" id="cd02987">
    <property type="entry name" value="Phd_like_Phd"/>
    <property type="match status" value="1"/>
</dbReference>
<dbReference type="Pfam" id="PF02114">
    <property type="entry name" value="Phosducin"/>
    <property type="match status" value="2"/>
</dbReference>
<dbReference type="InterPro" id="IPR024253">
    <property type="entry name" value="Phosducin_thioredoxin-like_dom"/>
</dbReference>
<dbReference type="PANTHER" id="PTHR46052">
    <property type="entry name" value="PHOSDUCIN-LIKE PROTEIN"/>
    <property type="match status" value="1"/>
</dbReference>
<dbReference type="InterPro" id="IPR036249">
    <property type="entry name" value="Thioredoxin-like_sf"/>
</dbReference>
<evidence type="ECO:0000256" key="3">
    <source>
        <dbReference type="SAM" id="MobiDB-lite"/>
    </source>
</evidence>
<keyword evidence="6" id="KW-1185">Reference proteome</keyword>
<dbReference type="EMBL" id="JBFDAA010000009">
    <property type="protein sequence ID" value="KAL1128831.1"/>
    <property type="molecule type" value="Genomic_DNA"/>
</dbReference>
<dbReference type="InterPro" id="IPR001200">
    <property type="entry name" value="Phosducin"/>
</dbReference>
<keyword evidence="2" id="KW-0597">Phosphoprotein</keyword>
<dbReference type="SUPFAM" id="SSF52833">
    <property type="entry name" value="Thioredoxin-like"/>
    <property type="match status" value="1"/>
</dbReference>
<comment type="similarity">
    <text evidence="1">Belongs to the phosducin family.</text>
</comment>
<name>A0ABD0YBZ9_9HEMI</name>
<comment type="caution">
    <text evidence="5">The sequence shown here is derived from an EMBL/GenBank/DDBJ whole genome shotgun (WGS) entry which is preliminary data.</text>
</comment>
<evidence type="ECO:0000259" key="4">
    <source>
        <dbReference type="Pfam" id="PF02114"/>
    </source>
</evidence>
<dbReference type="InterPro" id="IPR051499">
    <property type="entry name" value="Phosducin-like_reg"/>
</dbReference>
<evidence type="ECO:0000313" key="5">
    <source>
        <dbReference type="EMBL" id="KAL1128831.1"/>
    </source>
</evidence>
<reference evidence="5 6" key="1">
    <citation type="submission" date="2024-07" db="EMBL/GenBank/DDBJ databases">
        <title>Chromosome-level genome assembly of the water stick insect Ranatra chinensis (Heteroptera: Nepidae).</title>
        <authorList>
            <person name="Liu X."/>
        </authorList>
    </citation>
    <scope>NUCLEOTIDE SEQUENCE [LARGE SCALE GENOMIC DNA]</scope>
    <source>
        <strain evidence="5">Cailab_2021Rc</strain>
        <tissue evidence="5">Muscle</tissue>
    </source>
</reference>
<proteinExistence type="inferred from homology"/>
<organism evidence="5 6">
    <name type="scientific">Ranatra chinensis</name>
    <dbReference type="NCBI Taxonomy" id="642074"/>
    <lineage>
        <taxon>Eukaryota</taxon>
        <taxon>Metazoa</taxon>
        <taxon>Ecdysozoa</taxon>
        <taxon>Arthropoda</taxon>
        <taxon>Hexapoda</taxon>
        <taxon>Insecta</taxon>
        <taxon>Pterygota</taxon>
        <taxon>Neoptera</taxon>
        <taxon>Paraneoptera</taxon>
        <taxon>Hemiptera</taxon>
        <taxon>Heteroptera</taxon>
        <taxon>Panheteroptera</taxon>
        <taxon>Nepomorpha</taxon>
        <taxon>Nepidae</taxon>
        <taxon>Ranatrinae</taxon>
        <taxon>Ranatra</taxon>
    </lineage>
</organism>
<sequence>MTTLEDKILGEKAHCYCSSSSSGSEGEDSGAEEEDERWEEGVSTNTGPKGVISDWQRYKQLEAEKRRQEKIMLINKLTLGTATPQPAPAPPQDQTPVDDEKQRMEEMFEMASLPKFGKLFDLRNGNDFLDAVDNEHKSVTVIIHIYENNVPSCRSMNSGLSSLCRDYPHVKFCKLIGSSAGMSHRFKVDGVPALLIYKSGQLVGNFVRVTDELGHDFCEGDIESFLVEHGMIADRSCVPTIIGQSASSNFSNQDDRTAADQDTDESSAGE</sequence>
<feature type="domain" description="Phosducin" evidence="4">
    <location>
        <begin position="30"/>
        <end position="70"/>
    </location>
</feature>